<reference evidence="2 3" key="1">
    <citation type="submission" date="2019-11" db="EMBL/GenBank/DDBJ databases">
        <title>Genome sequence of Deinococcus xianganensis Y35, AI-2 producing algicidal bacterium, isolated from lake water.</title>
        <authorList>
            <person name="Li Y."/>
        </authorList>
    </citation>
    <scope>NUCLEOTIDE SEQUENCE [LARGE SCALE GENOMIC DNA]</scope>
    <source>
        <strain evidence="2 3">Y35</strain>
    </source>
</reference>
<comment type="caution">
    <text evidence="2">The sequence shown here is derived from an EMBL/GenBank/DDBJ whole genome shotgun (WGS) entry which is preliminary data.</text>
</comment>
<name>A0A6I4YKJ1_9DEIO</name>
<evidence type="ECO:0000313" key="2">
    <source>
        <dbReference type="EMBL" id="MXV20264.1"/>
    </source>
</evidence>
<dbReference type="RefSeq" id="WP_160979613.1">
    <property type="nucleotide sequence ID" value="NZ_WVHK01000039.1"/>
</dbReference>
<organism evidence="2 3">
    <name type="scientific">Deinococcus xianganensis</name>
    <dbReference type="NCBI Taxonomy" id="1507289"/>
    <lineage>
        <taxon>Bacteria</taxon>
        <taxon>Thermotogati</taxon>
        <taxon>Deinococcota</taxon>
        <taxon>Deinococci</taxon>
        <taxon>Deinococcales</taxon>
        <taxon>Deinococcaceae</taxon>
        <taxon>Deinococcus</taxon>
    </lineage>
</organism>
<feature type="chain" id="PRO_5026289563" description="Thiol:disulfide interchange protein DsbD N-terminal domain-containing protein" evidence="1">
    <location>
        <begin position="19"/>
        <end position="125"/>
    </location>
</feature>
<dbReference type="AlphaFoldDB" id="A0A6I4YKJ1"/>
<keyword evidence="1" id="KW-0732">Signal</keyword>
<protein>
    <recommendedName>
        <fullName evidence="4">Thiol:disulfide interchange protein DsbD N-terminal domain-containing protein</fullName>
    </recommendedName>
</protein>
<accession>A0A6I4YKJ1</accession>
<evidence type="ECO:0008006" key="4">
    <source>
        <dbReference type="Google" id="ProtNLM"/>
    </source>
</evidence>
<evidence type="ECO:0000313" key="3">
    <source>
        <dbReference type="Proteomes" id="UP000430519"/>
    </source>
</evidence>
<keyword evidence="3" id="KW-1185">Reference proteome</keyword>
<dbReference type="EMBL" id="WVHK01000039">
    <property type="protein sequence ID" value="MXV20264.1"/>
    <property type="molecule type" value="Genomic_DNA"/>
</dbReference>
<gene>
    <name evidence="2" type="ORF">GLX28_11525</name>
</gene>
<proteinExistence type="predicted"/>
<sequence>MIPALLLAVALNAPSVPALTVSVRLPPGVGLNARGESRITVQAGQKRWAFPLSGVPDPASPDTFRAARPLSVRLPAGVRGPVTVHARLFLCDRRDGVCTVQEQARRVTLKPGATVPVVMPVTAPR</sequence>
<evidence type="ECO:0000256" key="1">
    <source>
        <dbReference type="SAM" id="SignalP"/>
    </source>
</evidence>
<feature type="signal peptide" evidence="1">
    <location>
        <begin position="1"/>
        <end position="18"/>
    </location>
</feature>
<dbReference type="Proteomes" id="UP000430519">
    <property type="component" value="Unassembled WGS sequence"/>
</dbReference>